<feature type="domain" description="Glucose-methanol-choline oxidoreductase N-terminal" evidence="6">
    <location>
        <begin position="79"/>
        <end position="102"/>
    </location>
</feature>
<dbReference type="Pfam" id="PF00732">
    <property type="entry name" value="GMC_oxred_N"/>
    <property type="match status" value="1"/>
</dbReference>
<dbReference type="PROSITE" id="PS00624">
    <property type="entry name" value="GMC_OXRED_2"/>
    <property type="match status" value="1"/>
</dbReference>
<evidence type="ECO:0000259" key="6">
    <source>
        <dbReference type="PROSITE" id="PS00623"/>
    </source>
</evidence>
<proteinExistence type="inferred from homology"/>
<gene>
    <name evidence="8" type="ORF">WG929_07880</name>
</gene>
<dbReference type="Pfam" id="PF05199">
    <property type="entry name" value="GMC_oxred_C"/>
    <property type="match status" value="1"/>
</dbReference>
<evidence type="ECO:0000313" key="9">
    <source>
        <dbReference type="Proteomes" id="UP001620597"/>
    </source>
</evidence>
<evidence type="ECO:0000256" key="5">
    <source>
        <dbReference type="RuleBase" id="RU003968"/>
    </source>
</evidence>
<comment type="cofactor">
    <cofactor evidence="1">
        <name>FAD</name>
        <dbReference type="ChEBI" id="CHEBI:57692"/>
    </cofactor>
</comment>
<evidence type="ECO:0000313" key="8">
    <source>
        <dbReference type="EMBL" id="MFK4752326.1"/>
    </source>
</evidence>
<reference evidence="8 9" key="1">
    <citation type="submission" date="2024-03" db="EMBL/GenBank/DDBJ databases">
        <title>High-quality draft genome sequence of Oceanobacter sp. wDCs-4.</title>
        <authorList>
            <person name="Dong C."/>
        </authorList>
    </citation>
    <scope>NUCLEOTIDE SEQUENCE [LARGE SCALE GENOMIC DNA]</scope>
    <source>
        <strain evidence="9">wDCs-4</strain>
    </source>
</reference>
<feature type="domain" description="Glucose-methanol-choline oxidoreductase N-terminal" evidence="7">
    <location>
        <begin position="254"/>
        <end position="268"/>
    </location>
</feature>
<evidence type="ECO:0000256" key="3">
    <source>
        <dbReference type="ARBA" id="ARBA00022630"/>
    </source>
</evidence>
<dbReference type="InterPro" id="IPR012132">
    <property type="entry name" value="GMC_OxRdtase"/>
</dbReference>
<organism evidence="8 9">
    <name type="scientific">Oceanobacter antarcticus</name>
    <dbReference type="NCBI Taxonomy" id="3133425"/>
    <lineage>
        <taxon>Bacteria</taxon>
        <taxon>Pseudomonadati</taxon>
        <taxon>Pseudomonadota</taxon>
        <taxon>Gammaproteobacteria</taxon>
        <taxon>Oceanospirillales</taxon>
        <taxon>Oceanospirillaceae</taxon>
        <taxon>Oceanobacter</taxon>
    </lineage>
</organism>
<dbReference type="EMBL" id="JBBKTX010000008">
    <property type="protein sequence ID" value="MFK4752326.1"/>
    <property type="molecule type" value="Genomic_DNA"/>
</dbReference>
<evidence type="ECO:0000256" key="4">
    <source>
        <dbReference type="ARBA" id="ARBA00022827"/>
    </source>
</evidence>
<dbReference type="PANTHER" id="PTHR11552">
    <property type="entry name" value="GLUCOSE-METHANOL-CHOLINE GMC OXIDOREDUCTASE"/>
    <property type="match status" value="1"/>
</dbReference>
<accession>A0ABW8NHB1</accession>
<evidence type="ECO:0000259" key="7">
    <source>
        <dbReference type="PROSITE" id="PS00624"/>
    </source>
</evidence>
<sequence length="542" mass="58647">MNNPDYIVVGGGSAGCVIAHRLVNAGKQVVLLEDGPADDSLYIHMPATFIRVIGSERSVIYQSEPQPEAGGRKTYVPQGRTLGGGSSINAMVYIRGQQQDYNDWEAQGCHGWSWNNVLAAFKRSENHMRLSGAYHGNDGPLKVSDTRFRHPLSLAFVKAAQQLGLSYNDDFNGEQQQGIGFYHTTTFDGQRGSTAATYLAAVKNAPNLTIKTGSYVSRIVFNAQRKATGVELIDKKTGALSQIAVKEEVILTAGALSTPKILMLSGIGPKDHLHEHGINLLHDAPQMGQNYQDHLEVSIYGRTREPISLLGNDSGLKALKHGIQWSLFKTGLLTSNVVESGGFVDTSNCGRPDIQFHVLPTLVGDVDREPIEGHGISINPCFLRPKSRGFAKLRSANPVDSMIFESGALQEQDDVDTLIRGVKLARKILRAPALAELVSHELRPSREEHISDAEVEAHVRSHAKTVYHPVGTCRMGSDADAVVDPTLKVNGVAGVRVCDASVMPALVSGNTNAPTIMIAERCAEFILGLEACANRPQQHKTG</sequence>
<dbReference type="SUPFAM" id="SSF54373">
    <property type="entry name" value="FAD-linked reductases, C-terminal domain"/>
    <property type="match status" value="1"/>
</dbReference>
<dbReference type="PIRSF" id="PIRSF000137">
    <property type="entry name" value="Alcohol_oxidase"/>
    <property type="match status" value="1"/>
</dbReference>
<protein>
    <submittedName>
        <fullName evidence="8">GMC family oxidoreductase N-terminal domain-containing protein</fullName>
    </submittedName>
</protein>
<dbReference type="Proteomes" id="UP001620597">
    <property type="component" value="Unassembled WGS sequence"/>
</dbReference>
<evidence type="ECO:0000256" key="2">
    <source>
        <dbReference type="ARBA" id="ARBA00010790"/>
    </source>
</evidence>
<dbReference type="RefSeq" id="WP_416205609.1">
    <property type="nucleotide sequence ID" value="NZ_JBBKTX010000008.1"/>
</dbReference>
<comment type="caution">
    <text evidence="8">The sequence shown here is derived from an EMBL/GenBank/DDBJ whole genome shotgun (WGS) entry which is preliminary data.</text>
</comment>
<keyword evidence="9" id="KW-1185">Reference proteome</keyword>
<dbReference type="PANTHER" id="PTHR11552:SF147">
    <property type="entry name" value="CHOLINE DEHYDROGENASE, MITOCHONDRIAL"/>
    <property type="match status" value="1"/>
</dbReference>
<dbReference type="InterPro" id="IPR007867">
    <property type="entry name" value="GMC_OxRtase_C"/>
</dbReference>
<dbReference type="PROSITE" id="PS00623">
    <property type="entry name" value="GMC_OXRED_1"/>
    <property type="match status" value="1"/>
</dbReference>
<keyword evidence="3 5" id="KW-0285">Flavoprotein</keyword>
<dbReference type="SUPFAM" id="SSF51905">
    <property type="entry name" value="FAD/NAD(P)-binding domain"/>
    <property type="match status" value="1"/>
</dbReference>
<name>A0ABW8NHB1_9GAMM</name>
<keyword evidence="4 5" id="KW-0274">FAD</keyword>
<comment type="similarity">
    <text evidence="2 5">Belongs to the GMC oxidoreductase family.</text>
</comment>
<dbReference type="Gene3D" id="3.30.560.10">
    <property type="entry name" value="Glucose Oxidase, domain 3"/>
    <property type="match status" value="1"/>
</dbReference>
<dbReference type="InterPro" id="IPR036188">
    <property type="entry name" value="FAD/NAD-bd_sf"/>
</dbReference>
<dbReference type="InterPro" id="IPR000172">
    <property type="entry name" value="GMC_OxRdtase_N"/>
</dbReference>
<evidence type="ECO:0000256" key="1">
    <source>
        <dbReference type="ARBA" id="ARBA00001974"/>
    </source>
</evidence>
<dbReference type="Gene3D" id="3.50.50.60">
    <property type="entry name" value="FAD/NAD(P)-binding domain"/>
    <property type="match status" value="1"/>
</dbReference>